<keyword evidence="3" id="KW-1185">Reference proteome</keyword>
<name>A0ABR3ATI4_PHYBL</name>
<evidence type="ECO:0000256" key="1">
    <source>
        <dbReference type="SAM" id="SignalP"/>
    </source>
</evidence>
<comment type="caution">
    <text evidence="2">The sequence shown here is derived from an EMBL/GenBank/DDBJ whole genome shotgun (WGS) entry which is preliminary data.</text>
</comment>
<sequence>MLFPLSCSFFLLCIYENNLLILEAVSYLGKTRLLLDFIGLDWIGLDWINRISPALCQMININHFFFFFLSFFFPSATSLCACV</sequence>
<feature type="chain" id="PRO_5045241223" evidence="1">
    <location>
        <begin position="16"/>
        <end position="83"/>
    </location>
</feature>
<dbReference type="Proteomes" id="UP001448207">
    <property type="component" value="Unassembled WGS sequence"/>
</dbReference>
<proteinExistence type="predicted"/>
<evidence type="ECO:0000313" key="3">
    <source>
        <dbReference type="Proteomes" id="UP001448207"/>
    </source>
</evidence>
<keyword evidence="1" id="KW-0732">Signal</keyword>
<feature type="signal peptide" evidence="1">
    <location>
        <begin position="1"/>
        <end position="15"/>
    </location>
</feature>
<evidence type="ECO:0000313" key="2">
    <source>
        <dbReference type="EMBL" id="KAL0081254.1"/>
    </source>
</evidence>
<gene>
    <name evidence="2" type="ORF">J3Q64DRAFT_1195252</name>
</gene>
<organism evidence="2 3">
    <name type="scientific">Phycomyces blakesleeanus</name>
    <dbReference type="NCBI Taxonomy" id="4837"/>
    <lineage>
        <taxon>Eukaryota</taxon>
        <taxon>Fungi</taxon>
        <taxon>Fungi incertae sedis</taxon>
        <taxon>Mucoromycota</taxon>
        <taxon>Mucoromycotina</taxon>
        <taxon>Mucoromycetes</taxon>
        <taxon>Mucorales</taxon>
        <taxon>Phycomycetaceae</taxon>
        <taxon>Phycomyces</taxon>
    </lineage>
</organism>
<reference evidence="2 3" key="1">
    <citation type="submission" date="2024-04" db="EMBL/GenBank/DDBJ databases">
        <title>Symmetric and asymmetric DNA N6-adenine methylation regulates different biological responses in Mucorales.</title>
        <authorList>
            <consortium name="Lawrence Berkeley National Laboratory"/>
            <person name="Lax C."/>
            <person name="Mondo S.J."/>
            <person name="Osorio-Concepcion M."/>
            <person name="Muszewska A."/>
            <person name="Corrochano-Luque M."/>
            <person name="Gutierrez G."/>
            <person name="Riley R."/>
            <person name="Lipzen A."/>
            <person name="Guo J."/>
            <person name="Hundley H."/>
            <person name="Amirebrahimi M."/>
            <person name="Ng V."/>
            <person name="Lorenzo-Gutierrez D."/>
            <person name="Binder U."/>
            <person name="Yang J."/>
            <person name="Song Y."/>
            <person name="Canovas D."/>
            <person name="Navarro E."/>
            <person name="Freitag M."/>
            <person name="Gabaldon T."/>
            <person name="Grigoriev I.V."/>
            <person name="Corrochano L.M."/>
            <person name="Nicolas F.E."/>
            <person name="Garre V."/>
        </authorList>
    </citation>
    <scope>NUCLEOTIDE SEQUENCE [LARGE SCALE GENOMIC DNA]</scope>
    <source>
        <strain evidence="2 3">L51</strain>
    </source>
</reference>
<accession>A0ABR3ATI4</accession>
<dbReference type="EMBL" id="JBCLYO010000018">
    <property type="protein sequence ID" value="KAL0081254.1"/>
    <property type="molecule type" value="Genomic_DNA"/>
</dbReference>
<protein>
    <submittedName>
        <fullName evidence="2">Uncharacterized protein</fullName>
    </submittedName>
</protein>